<keyword evidence="5" id="KW-1185">Reference proteome</keyword>
<sequence>MSCLRIYQDNYIDATIVSNRFIDEYMADANDAQLKIYLFILRMMNAGRAFSISEIADTFNHTEKDVMRALKYWEKCRVFSLEYDSNRNLSGIHLLALEAREAAEAPKAPVVSLVSRQDDKAEPQPSVQKPVQAEAMKTPAPVPSAKNAPASEEDKPAAAASSAFVKPAYSLDELKAFQEKDSTAQLLFIAEQYLGRTLSPADMKSILFFSDGLHFSDDLIDYLLQYCVERGKKDFRYIEKVAISWAEAHVSTPVEAEGHASRYDKCVYTIMNALGKTNAPTRREAEYIRRWREEYTFETDIIIEACERTVLATDRHRFEYADKILLSWKEAGVRHLADIAKLDEGFQKTKPAKQTSDRSIDKYNRFMQNNYDYDALEQELLRN</sequence>
<protein>
    <submittedName>
        <fullName evidence="4">DnaD domain protein</fullName>
    </submittedName>
</protein>
<proteinExistence type="inferred from homology"/>
<dbReference type="PANTHER" id="PTHR37293:SF5">
    <property type="entry name" value="DNA REPLICATION PROTEIN"/>
    <property type="match status" value="1"/>
</dbReference>
<reference evidence="4" key="1">
    <citation type="submission" date="2018-08" db="EMBL/GenBank/DDBJ databases">
        <title>A genome reference for cultivated species of the human gut microbiota.</title>
        <authorList>
            <person name="Zou Y."/>
            <person name="Xue W."/>
            <person name="Luo G."/>
        </authorList>
    </citation>
    <scope>NUCLEOTIDE SEQUENCE [LARGE SCALE GENOMIC DNA]</scope>
    <source>
        <strain evidence="4">TF05-5AC</strain>
    </source>
</reference>
<dbReference type="Proteomes" id="UP000260812">
    <property type="component" value="Unassembled WGS sequence"/>
</dbReference>
<feature type="domain" description="DnaB/C C-terminal" evidence="3">
    <location>
        <begin position="188"/>
        <end position="258"/>
    </location>
</feature>
<dbReference type="InterPro" id="IPR053162">
    <property type="entry name" value="DnaD"/>
</dbReference>
<organism evidence="4 5">
    <name type="scientific">Eisenbergiella massiliensis</name>
    <dbReference type="NCBI Taxonomy" id="1720294"/>
    <lineage>
        <taxon>Bacteria</taxon>
        <taxon>Bacillati</taxon>
        <taxon>Bacillota</taxon>
        <taxon>Clostridia</taxon>
        <taxon>Lachnospirales</taxon>
        <taxon>Lachnospiraceae</taxon>
        <taxon>Eisenbergiella</taxon>
    </lineage>
</organism>
<dbReference type="InterPro" id="IPR034829">
    <property type="entry name" value="DnaD-like_sf"/>
</dbReference>
<dbReference type="SUPFAM" id="SSF158499">
    <property type="entry name" value="DnaD domain-like"/>
    <property type="match status" value="2"/>
</dbReference>
<dbReference type="AlphaFoldDB" id="A0A3E3I6L8"/>
<dbReference type="Pfam" id="PF07261">
    <property type="entry name" value="DnaB_2"/>
    <property type="match status" value="2"/>
</dbReference>
<dbReference type="Gene3D" id="1.10.10.630">
    <property type="entry name" value="DnaD domain-like"/>
    <property type="match status" value="2"/>
</dbReference>
<dbReference type="RefSeq" id="WP_117544303.1">
    <property type="nucleotide sequence ID" value="NZ_QVLV01000005.1"/>
</dbReference>
<gene>
    <name evidence="4" type="ORF">DXC51_08815</name>
</gene>
<dbReference type="EMBL" id="QVLV01000005">
    <property type="protein sequence ID" value="RGE61655.1"/>
    <property type="molecule type" value="Genomic_DNA"/>
</dbReference>
<evidence type="ECO:0000256" key="1">
    <source>
        <dbReference type="ARBA" id="ARBA00093462"/>
    </source>
</evidence>
<dbReference type="NCBIfam" id="TIGR01446">
    <property type="entry name" value="DnaD_dom"/>
    <property type="match status" value="2"/>
</dbReference>
<dbReference type="PIRSF" id="PIRSF033722">
    <property type="entry name" value="DnaD_CA_C3587_prd"/>
    <property type="match status" value="1"/>
</dbReference>
<comment type="similarity">
    <text evidence="1">Belongs to the DnaB/DnaD family.</text>
</comment>
<dbReference type="InterPro" id="IPR017019">
    <property type="entry name" value="DNA_replication_prd_bac"/>
</dbReference>
<feature type="region of interest" description="Disordered" evidence="2">
    <location>
        <begin position="111"/>
        <end position="153"/>
    </location>
</feature>
<evidence type="ECO:0000313" key="4">
    <source>
        <dbReference type="EMBL" id="RGE61655.1"/>
    </source>
</evidence>
<feature type="domain" description="DnaB/C C-terminal" evidence="3">
    <location>
        <begin position="280"/>
        <end position="339"/>
    </location>
</feature>
<dbReference type="GeneID" id="97986976"/>
<dbReference type="PANTHER" id="PTHR37293">
    <property type="entry name" value="PHAGE REPLICATION PROTEIN-RELATED"/>
    <property type="match status" value="1"/>
</dbReference>
<accession>A0A3E3I6L8</accession>
<evidence type="ECO:0000256" key="2">
    <source>
        <dbReference type="SAM" id="MobiDB-lite"/>
    </source>
</evidence>
<evidence type="ECO:0000259" key="3">
    <source>
        <dbReference type="Pfam" id="PF07261"/>
    </source>
</evidence>
<dbReference type="InterPro" id="IPR006343">
    <property type="entry name" value="DnaB/C_C"/>
</dbReference>
<name>A0A3E3I6L8_9FIRM</name>
<evidence type="ECO:0000313" key="5">
    <source>
        <dbReference type="Proteomes" id="UP000260812"/>
    </source>
</evidence>
<comment type="caution">
    <text evidence="4">The sequence shown here is derived from an EMBL/GenBank/DDBJ whole genome shotgun (WGS) entry which is preliminary data.</text>
</comment>